<dbReference type="EMBL" id="GBXM01077916">
    <property type="protein sequence ID" value="JAH30661.1"/>
    <property type="molecule type" value="Transcribed_RNA"/>
</dbReference>
<name>A0A0E9RNB2_ANGAN</name>
<dbReference type="AlphaFoldDB" id="A0A0E9RNB2"/>
<feature type="region of interest" description="Disordered" evidence="1">
    <location>
        <begin position="1"/>
        <end position="29"/>
    </location>
</feature>
<evidence type="ECO:0000313" key="2">
    <source>
        <dbReference type="EMBL" id="JAH30661.1"/>
    </source>
</evidence>
<proteinExistence type="predicted"/>
<sequence>MIAWSSSAYHNISSPLQHSEPPQATSRHQ</sequence>
<evidence type="ECO:0000256" key="1">
    <source>
        <dbReference type="SAM" id="MobiDB-lite"/>
    </source>
</evidence>
<reference evidence="2" key="2">
    <citation type="journal article" date="2015" name="Fish Shellfish Immunol.">
        <title>Early steps in the European eel (Anguilla anguilla)-Vibrio vulnificus interaction in the gills: Role of the RtxA13 toxin.</title>
        <authorList>
            <person name="Callol A."/>
            <person name="Pajuelo D."/>
            <person name="Ebbesson L."/>
            <person name="Teles M."/>
            <person name="MacKenzie S."/>
            <person name="Amaro C."/>
        </authorList>
    </citation>
    <scope>NUCLEOTIDE SEQUENCE</scope>
</reference>
<organism evidence="2">
    <name type="scientific">Anguilla anguilla</name>
    <name type="common">European freshwater eel</name>
    <name type="synonym">Muraena anguilla</name>
    <dbReference type="NCBI Taxonomy" id="7936"/>
    <lineage>
        <taxon>Eukaryota</taxon>
        <taxon>Metazoa</taxon>
        <taxon>Chordata</taxon>
        <taxon>Craniata</taxon>
        <taxon>Vertebrata</taxon>
        <taxon>Euteleostomi</taxon>
        <taxon>Actinopterygii</taxon>
        <taxon>Neopterygii</taxon>
        <taxon>Teleostei</taxon>
        <taxon>Anguilliformes</taxon>
        <taxon>Anguillidae</taxon>
        <taxon>Anguilla</taxon>
    </lineage>
</organism>
<protein>
    <submittedName>
        <fullName evidence="2">Uncharacterized protein</fullName>
    </submittedName>
</protein>
<accession>A0A0E9RNB2</accession>
<reference evidence="2" key="1">
    <citation type="submission" date="2014-11" db="EMBL/GenBank/DDBJ databases">
        <authorList>
            <person name="Amaro Gonzalez C."/>
        </authorList>
    </citation>
    <scope>NUCLEOTIDE SEQUENCE</scope>
</reference>